<dbReference type="OrthoDB" id="207675at2"/>
<dbReference type="SUPFAM" id="SSF52540">
    <property type="entry name" value="P-loop containing nucleoside triphosphate hydrolases"/>
    <property type="match status" value="1"/>
</dbReference>
<gene>
    <name evidence="3" type="ORF">Pla163_26170</name>
</gene>
<feature type="domain" description="G" evidence="2">
    <location>
        <begin position="80"/>
        <end position="229"/>
    </location>
</feature>
<keyword evidence="4" id="KW-1185">Reference proteome</keyword>
<accession>A0A518D1Y5</accession>
<reference evidence="3 4" key="1">
    <citation type="submission" date="2019-02" db="EMBL/GenBank/DDBJ databases">
        <title>Deep-cultivation of Planctomycetes and their phenomic and genomic characterization uncovers novel biology.</title>
        <authorList>
            <person name="Wiegand S."/>
            <person name="Jogler M."/>
            <person name="Boedeker C."/>
            <person name="Pinto D."/>
            <person name="Vollmers J."/>
            <person name="Rivas-Marin E."/>
            <person name="Kohn T."/>
            <person name="Peeters S.H."/>
            <person name="Heuer A."/>
            <person name="Rast P."/>
            <person name="Oberbeckmann S."/>
            <person name="Bunk B."/>
            <person name="Jeske O."/>
            <person name="Meyerdierks A."/>
            <person name="Storesund J.E."/>
            <person name="Kallscheuer N."/>
            <person name="Luecker S."/>
            <person name="Lage O.M."/>
            <person name="Pohl T."/>
            <person name="Merkel B.J."/>
            <person name="Hornburger P."/>
            <person name="Mueller R.-W."/>
            <person name="Bruemmer F."/>
            <person name="Labrenz M."/>
            <person name="Spormann A.M."/>
            <person name="Op den Camp H."/>
            <person name="Overmann J."/>
            <person name="Amann R."/>
            <person name="Jetten M.S.M."/>
            <person name="Mascher T."/>
            <person name="Medema M.H."/>
            <person name="Devos D.P."/>
            <person name="Kaster A.-K."/>
            <person name="Ovreas L."/>
            <person name="Rohde M."/>
            <person name="Galperin M.Y."/>
            <person name="Jogler C."/>
        </authorList>
    </citation>
    <scope>NUCLEOTIDE SEQUENCE [LARGE SCALE GENOMIC DNA]</scope>
    <source>
        <strain evidence="3 4">Pla163</strain>
    </source>
</reference>
<sequence>MSALVDRLHALRRVLDGLVVDATSPDRPAAGAAQRDREGSDVEFRPEGPSTEAELVHRLLDRLDRDLLPRTRLGDDWLVCAIVGPNNAGKSALFNGLCGRDVSPSVATGAATRRLVAAANPALCDELFAEAGHGRFDVRPWEDPTSALSNAERPDELLLARVDSMPERVLLIDAPDFDSVELANRAAAEAVLAAADVAICVVTKHTYQNAQVVDFLKGWLAGGRPWIAVYNELPTEEIARSHLAKLAADLGTPPLARFGSPYDHAVSEGTRPLAVADLDGGERVLKQVLAETDRRAEWKRAALAASMSQLAVDAERLARLLEERGGRLERAHAAIAHQARRSGEEVARVAMPAQPFLAAFLAVIDRRRNPLRRRWHGAVRAVTLAPAAIGRAFGRRERVVEPIDANLIELESRALGAATADFVETLGRTIGPAASDEGARRDAEFAAALDRDLARSHDEVLRAVRARHAAAVVDVEGFQAVCEGLVERALEERGRDGDIQAYIDLATLVPAAAAAATIVLTGGFGVDLAVASGGLVTTALMGKYSHLLDRGIAREARRLWEERRGGELGDVLVRAATPESADLLARERERCLHVGSGLRTWLEEGA</sequence>
<protein>
    <submittedName>
        <fullName evidence="3">Dynamin family protein</fullName>
    </submittedName>
</protein>
<evidence type="ECO:0000313" key="3">
    <source>
        <dbReference type="EMBL" id="QDU85486.1"/>
    </source>
</evidence>
<dbReference type="Proteomes" id="UP000319342">
    <property type="component" value="Chromosome"/>
</dbReference>
<dbReference type="InterPro" id="IPR027417">
    <property type="entry name" value="P-loop_NTPase"/>
</dbReference>
<name>A0A518D1Y5_9BACT</name>
<evidence type="ECO:0000259" key="2">
    <source>
        <dbReference type="Pfam" id="PF01926"/>
    </source>
</evidence>
<evidence type="ECO:0000313" key="4">
    <source>
        <dbReference type="Proteomes" id="UP000319342"/>
    </source>
</evidence>
<dbReference type="Gene3D" id="3.40.50.300">
    <property type="entry name" value="P-loop containing nucleotide triphosphate hydrolases"/>
    <property type="match status" value="1"/>
</dbReference>
<evidence type="ECO:0000256" key="1">
    <source>
        <dbReference type="SAM" id="MobiDB-lite"/>
    </source>
</evidence>
<dbReference type="AlphaFoldDB" id="A0A518D1Y5"/>
<dbReference type="RefSeq" id="WP_145188925.1">
    <property type="nucleotide sequence ID" value="NZ_CP036290.1"/>
</dbReference>
<dbReference type="EMBL" id="CP036290">
    <property type="protein sequence ID" value="QDU85486.1"/>
    <property type="molecule type" value="Genomic_DNA"/>
</dbReference>
<feature type="region of interest" description="Disordered" evidence="1">
    <location>
        <begin position="25"/>
        <end position="48"/>
    </location>
</feature>
<dbReference type="Pfam" id="PF01926">
    <property type="entry name" value="MMR_HSR1"/>
    <property type="match status" value="1"/>
</dbReference>
<feature type="compositionally biased region" description="Basic and acidic residues" evidence="1">
    <location>
        <begin position="34"/>
        <end position="46"/>
    </location>
</feature>
<dbReference type="GO" id="GO:0005525">
    <property type="term" value="F:GTP binding"/>
    <property type="evidence" value="ECO:0007669"/>
    <property type="project" value="InterPro"/>
</dbReference>
<organism evidence="3 4">
    <name type="scientific">Rohdeia mirabilis</name>
    <dbReference type="NCBI Taxonomy" id="2528008"/>
    <lineage>
        <taxon>Bacteria</taxon>
        <taxon>Pseudomonadati</taxon>
        <taxon>Planctomycetota</taxon>
        <taxon>Planctomycetia</taxon>
        <taxon>Planctomycetia incertae sedis</taxon>
        <taxon>Rohdeia</taxon>
    </lineage>
</organism>
<dbReference type="InterPro" id="IPR006073">
    <property type="entry name" value="GTP-bd"/>
</dbReference>
<proteinExistence type="predicted"/>